<dbReference type="AlphaFoldDB" id="J3NRL6"/>
<dbReference type="VEuPathDB" id="FungiDB:GGTG_03918"/>
<name>J3NRL6_GAET3</name>
<dbReference type="Proteomes" id="UP000006039">
    <property type="component" value="Unassembled WGS sequence"/>
</dbReference>
<evidence type="ECO:0000313" key="1">
    <source>
        <dbReference type="EMBL" id="EJT78822.1"/>
    </source>
</evidence>
<dbReference type="RefSeq" id="XP_009219967.1">
    <property type="nucleotide sequence ID" value="XM_009221703.1"/>
</dbReference>
<reference evidence="3" key="1">
    <citation type="submission" date="2010-07" db="EMBL/GenBank/DDBJ databases">
        <title>The genome sequence of Gaeumannomyces graminis var. tritici strain R3-111a-1.</title>
        <authorList>
            <consortium name="The Broad Institute Genome Sequencing Platform"/>
            <person name="Ma L.-J."/>
            <person name="Dead R."/>
            <person name="Young S."/>
            <person name="Zeng Q."/>
            <person name="Koehrsen M."/>
            <person name="Alvarado L."/>
            <person name="Berlin A."/>
            <person name="Chapman S.B."/>
            <person name="Chen Z."/>
            <person name="Freedman E."/>
            <person name="Gellesch M."/>
            <person name="Goldberg J."/>
            <person name="Griggs A."/>
            <person name="Gujja S."/>
            <person name="Heilman E.R."/>
            <person name="Heiman D."/>
            <person name="Hepburn T."/>
            <person name="Howarth C."/>
            <person name="Jen D."/>
            <person name="Larson L."/>
            <person name="Mehta T."/>
            <person name="Neiman D."/>
            <person name="Pearson M."/>
            <person name="Roberts A."/>
            <person name="Saif S."/>
            <person name="Shea T."/>
            <person name="Shenoy N."/>
            <person name="Sisk P."/>
            <person name="Stolte C."/>
            <person name="Sykes S."/>
            <person name="Walk T."/>
            <person name="White J."/>
            <person name="Yandava C."/>
            <person name="Haas B."/>
            <person name="Nusbaum C."/>
            <person name="Birren B."/>
        </authorList>
    </citation>
    <scope>NUCLEOTIDE SEQUENCE [LARGE SCALE GENOMIC DNA]</scope>
    <source>
        <strain evidence="3">R3-111a-1</strain>
    </source>
</reference>
<keyword evidence="3" id="KW-1185">Reference proteome</keyword>
<dbReference type="HOGENOM" id="CLU_1815918_0_0_1"/>
<dbReference type="GeneID" id="20344376"/>
<reference evidence="1" key="3">
    <citation type="submission" date="2010-09" db="EMBL/GenBank/DDBJ databases">
        <title>Annotation of Gaeumannomyces graminis var. tritici R3-111a-1.</title>
        <authorList>
            <consortium name="The Broad Institute Genome Sequencing Platform"/>
            <person name="Ma L.-J."/>
            <person name="Dead R."/>
            <person name="Young S.K."/>
            <person name="Zeng Q."/>
            <person name="Gargeya S."/>
            <person name="Fitzgerald M."/>
            <person name="Haas B."/>
            <person name="Abouelleil A."/>
            <person name="Alvarado L."/>
            <person name="Arachchi H.M."/>
            <person name="Berlin A."/>
            <person name="Brown A."/>
            <person name="Chapman S.B."/>
            <person name="Chen Z."/>
            <person name="Dunbar C."/>
            <person name="Freedman E."/>
            <person name="Gearin G."/>
            <person name="Gellesch M."/>
            <person name="Goldberg J."/>
            <person name="Griggs A."/>
            <person name="Gujja S."/>
            <person name="Heiman D."/>
            <person name="Howarth C."/>
            <person name="Larson L."/>
            <person name="Lui A."/>
            <person name="MacDonald P.J.P."/>
            <person name="Mehta T."/>
            <person name="Montmayeur A."/>
            <person name="Murphy C."/>
            <person name="Neiman D."/>
            <person name="Pearson M."/>
            <person name="Priest M."/>
            <person name="Roberts A."/>
            <person name="Saif S."/>
            <person name="Shea T."/>
            <person name="Shenoy N."/>
            <person name="Sisk P."/>
            <person name="Stolte C."/>
            <person name="Sykes S."/>
            <person name="Yandava C."/>
            <person name="Wortman J."/>
            <person name="Nusbaum C."/>
            <person name="Birren B."/>
        </authorList>
    </citation>
    <scope>NUCLEOTIDE SEQUENCE</scope>
    <source>
        <strain evidence="1">R3-111a-1</strain>
    </source>
</reference>
<dbReference type="EnsemblFungi" id="EJT78822">
    <property type="protein sequence ID" value="EJT78822"/>
    <property type="gene ID" value="GGTG_03918"/>
</dbReference>
<sequence length="142" mass="16074">MALIEFDLEVRGAKRRRCSSLLGKNYSSMVGCITFLPLLFSAHVRQGRRSSQAVKVEPPTATAHPQNYRVFNLSADLDEQQAEGAVVKRPLNMMGDELEKWYSWCWYSTESRRPGAHLASRDGHLGITPQIHGSQGFWRTQP</sequence>
<reference evidence="2" key="4">
    <citation type="journal article" date="2015" name="G3 (Bethesda)">
        <title>Genome sequences of three phytopathogenic species of the Magnaporthaceae family of fungi.</title>
        <authorList>
            <person name="Okagaki L.H."/>
            <person name="Nunes C.C."/>
            <person name="Sailsbery J."/>
            <person name="Clay B."/>
            <person name="Brown D."/>
            <person name="John T."/>
            <person name="Oh Y."/>
            <person name="Young N."/>
            <person name="Fitzgerald M."/>
            <person name="Haas B.J."/>
            <person name="Zeng Q."/>
            <person name="Young S."/>
            <person name="Adiconis X."/>
            <person name="Fan L."/>
            <person name="Levin J.Z."/>
            <person name="Mitchell T.K."/>
            <person name="Okubara P.A."/>
            <person name="Farman M.L."/>
            <person name="Kohn L.M."/>
            <person name="Birren B."/>
            <person name="Ma L.-J."/>
            <person name="Dean R.A."/>
        </authorList>
    </citation>
    <scope>NUCLEOTIDE SEQUENCE</scope>
    <source>
        <strain evidence="2">R3-111a-1</strain>
    </source>
</reference>
<accession>J3NRL6</accession>
<proteinExistence type="predicted"/>
<protein>
    <submittedName>
        <fullName evidence="1 2">Uncharacterized protein</fullName>
    </submittedName>
</protein>
<gene>
    <name evidence="2" type="primary">20344376</name>
    <name evidence="1" type="ORF">GGTG_03918</name>
</gene>
<organism evidence="1">
    <name type="scientific">Gaeumannomyces tritici (strain R3-111a-1)</name>
    <name type="common">Wheat and barley take-all root rot fungus</name>
    <name type="synonym">Gaeumannomyces graminis var. tritici</name>
    <dbReference type="NCBI Taxonomy" id="644352"/>
    <lineage>
        <taxon>Eukaryota</taxon>
        <taxon>Fungi</taxon>
        <taxon>Dikarya</taxon>
        <taxon>Ascomycota</taxon>
        <taxon>Pezizomycotina</taxon>
        <taxon>Sordariomycetes</taxon>
        <taxon>Sordariomycetidae</taxon>
        <taxon>Magnaporthales</taxon>
        <taxon>Magnaporthaceae</taxon>
        <taxon>Gaeumannomyces</taxon>
    </lineage>
</organism>
<evidence type="ECO:0000313" key="2">
    <source>
        <dbReference type="EnsemblFungi" id="EJT78822"/>
    </source>
</evidence>
<dbReference type="EMBL" id="GL385396">
    <property type="protein sequence ID" value="EJT78822.1"/>
    <property type="molecule type" value="Genomic_DNA"/>
</dbReference>
<reference evidence="1" key="2">
    <citation type="submission" date="2010-07" db="EMBL/GenBank/DDBJ databases">
        <authorList>
            <consortium name="The Broad Institute Genome Sequencing Platform"/>
            <consortium name="Broad Institute Genome Sequencing Center for Infectious Disease"/>
            <person name="Ma L.-J."/>
            <person name="Dead R."/>
            <person name="Young S."/>
            <person name="Zeng Q."/>
            <person name="Koehrsen M."/>
            <person name="Alvarado L."/>
            <person name="Berlin A."/>
            <person name="Chapman S.B."/>
            <person name="Chen Z."/>
            <person name="Freedman E."/>
            <person name="Gellesch M."/>
            <person name="Goldberg J."/>
            <person name="Griggs A."/>
            <person name="Gujja S."/>
            <person name="Heilman E.R."/>
            <person name="Heiman D."/>
            <person name="Hepburn T."/>
            <person name="Howarth C."/>
            <person name="Jen D."/>
            <person name="Larson L."/>
            <person name="Mehta T."/>
            <person name="Neiman D."/>
            <person name="Pearson M."/>
            <person name="Roberts A."/>
            <person name="Saif S."/>
            <person name="Shea T."/>
            <person name="Shenoy N."/>
            <person name="Sisk P."/>
            <person name="Stolte C."/>
            <person name="Sykes S."/>
            <person name="Walk T."/>
            <person name="White J."/>
            <person name="Yandava C."/>
            <person name="Haas B."/>
            <person name="Nusbaum C."/>
            <person name="Birren B."/>
        </authorList>
    </citation>
    <scope>NUCLEOTIDE SEQUENCE</scope>
    <source>
        <strain evidence="1">R3-111a-1</strain>
    </source>
</reference>
<reference evidence="2" key="5">
    <citation type="submission" date="2018-04" db="UniProtKB">
        <authorList>
            <consortium name="EnsemblFungi"/>
        </authorList>
    </citation>
    <scope>IDENTIFICATION</scope>
    <source>
        <strain evidence="2">R3-111a-1</strain>
    </source>
</reference>
<evidence type="ECO:0000313" key="3">
    <source>
        <dbReference type="Proteomes" id="UP000006039"/>
    </source>
</evidence>